<evidence type="ECO:0000313" key="3">
    <source>
        <dbReference type="Proteomes" id="UP000305887"/>
    </source>
</evidence>
<comment type="caution">
    <text evidence="2">The sequence shown here is derived from an EMBL/GenBank/DDBJ whole genome shotgun (WGS) entry which is preliminary data.</text>
</comment>
<dbReference type="AlphaFoldDB" id="A0A5C4MSA2"/>
<organism evidence="2 3">
    <name type="scientific">Rubellimicrobium rubrum</name>
    <dbReference type="NCBI Taxonomy" id="2585369"/>
    <lineage>
        <taxon>Bacteria</taxon>
        <taxon>Pseudomonadati</taxon>
        <taxon>Pseudomonadota</taxon>
        <taxon>Alphaproteobacteria</taxon>
        <taxon>Rhodobacterales</taxon>
        <taxon>Roseobacteraceae</taxon>
        <taxon>Rubellimicrobium</taxon>
    </lineage>
</organism>
<keyword evidence="1" id="KW-0812">Transmembrane</keyword>
<feature type="transmembrane region" description="Helical" evidence="1">
    <location>
        <begin position="12"/>
        <end position="34"/>
    </location>
</feature>
<dbReference type="OrthoDB" id="9814202at2"/>
<gene>
    <name evidence="2" type="ORF">FHG66_12825</name>
</gene>
<proteinExistence type="predicted"/>
<sequence>MTRRIGLPSRIATVMSGTILLFIVAVGICAYWTVHTLGRDGLIVSTRQVQHSLVDQTEYIQAMMLDYAKWDEAAHALRSHDLRWLYENIGLSADIGEPFQFVVIWGGPLAKDLAWMDDG</sequence>
<keyword evidence="3" id="KW-1185">Reference proteome</keyword>
<reference evidence="2 3" key="1">
    <citation type="submission" date="2019-06" db="EMBL/GenBank/DDBJ databases">
        <title>YIM 131921 draft genome.</title>
        <authorList>
            <person name="Jiang L."/>
        </authorList>
    </citation>
    <scope>NUCLEOTIDE SEQUENCE [LARGE SCALE GENOMIC DNA]</scope>
    <source>
        <strain evidence="2 3">YIM 131921</strain>
    </source>
</reference>
<dbReference type="EMBL" id="VDFU01000015">
    <property type="protein sequence ID" value="TNC48699.1"/>
    <property type="molecule type" value="Genomic_DNA"/>
</dbReference>
<protein>
    <submittedName>
        <fullName evidence="2">Uncharacterized protein</fullName>
    </submittedName>
</protein>
<evidence type="ECO:0000313" key="2">
    <source>
        <dbReference type="EMBL" id="TNC48699.1"/>
    </source>
</evidence>
<keyword evidence="1" id="KW-0472">Membrane</keyword>
<accession>A0A5C4MSA2</accession>
<evidence type="ECO:0000256" key="1">
    <source>
        <dbReference type="SAM" id="Phobius"/>
    </source>
</evidence>
<name>A0A5C4MSA2_9RHOB</name>
<keyword evidence="1" id="KW-1133">Transmembrane helix</keyword>
<dbReference type="RefSeq" id="WP_139077387.1">
    <property type="nucleotide sequence ID" value="NZ_VDFU01000015.1"/>
</dbReference>
<dbReference type="Proteomes" id="UP000305887">
    <property type="component" value="Unassembled WGS sequence"/>
</dbReference>